<dbReference type="InterPro" id="IPR036291">
    <property type="entry name" value="NAD(P)-bd_dom_sf"/>
</dbReference>
<accession>A0A0C9VT26</accession>
<evidence type="ECO:0000313" key="1">
    <source>
        <dbReference type="EMBL" id="KIJ61065.1"/>
    </source>
</evidence>
<dbReference type="AlphaFoldDB" id="A0A0C9VT26"/>
<organism evidence="1 2">
    <name type="scientific">Hydnomerulius pinastri MD-312</name>
    <dbReference type="NCBI Taxonomy" id="994086"/>
    <lineage>
        <taxon>Eukaryota</taxon>
        <taxon>Fungi</taxon>
        <taxon>Dikarya</taxon>
        <taxon>Basidiomycota</taxon>
        <taxon>Agaricomycotina</taxon>
        <taxon>Agaricomycetes</taxon>
        <taxon>Agaricomycetidae</taxon>
        <taxon>Boletales</taxon>
        <taxon>Boletales incertae sedis</taxon>
        <taxon>Leucogyrophana</taxon>
    </lineage>
</organism>
<dbReference type="PANTHER" id="PTHR43431">
    <property type="entry name" value="OXIDOREDUCTASE, SHORT CHAIN DEHYDROGENASE/REDUCTASE FAMILY (AFU_ORTHOLOGUE AFUA_5G14000)"/>
    <property type="match status" value="1"/>
</dbReference>
<proteinExistence type="predicted"/>
<dbReference type="OrthoDB" id="5399006at2759"/>
<dbReference type="HOGENOM" id="CLU_010194_17_0_1"/>
<protein>
    <recommendedName>
        <fullName evidence="3">3-oxoacyl-[acyl-carrier-protein] reductase</fullName>
    </recommendedName>
</protein>
<evidence type="ECO:0008006" key="3">
    <source>
        <dbReference type="Google" id="ProtNLM"/>
    </source>
</evidence>
<sequence>MGILDVGDSGITSIGNGSGKASSSLRLFAKIGYRVAMISRGPDHLNKLVSKINNAGGEAEAFPISDYTTSTIRSAFTSMKSRFPSSTSPLRVAVFNAAYGTWKPFLDVTDDEVRESLDTNILAAFAFSKEVLLEFTKLEMEDPSEGGQGGERTLIFTGATAALRGNATTSVLAMGKFGVRTLAQSLAKEFGKQNIHVAQSIMDGGIITDRTRAHQNDPSWENNADRCLDPDSIAKSYLYPVQQDSSAWTWELDLRPAYEQW</sequence>
<dbReference type="Gene3D" id="3.40.50.720">
    <property type="entry name" value="NAD(P)-binding Rossmann-like Domain"/>
    <property type="match status" value="1"/>
</dbReference>
<name>A0A0C9VT26_9AGAM</name>
<dbReference type="EMBL" id="KN839865">
    <property type="protein sequence ID" value="KIJ61065.1"/>
    <property type="molecule type" value="Genomic_DNA"/>
</dbReference>
<dbReference type="SUPFAM" id="SSF51735">
    <property type="entry name" value="NAD(P)-binding Rossmann-fold domains"/>
    <property type="match status" value="1"/>
</dbReference>
<dbReference type="Proteomes" id="UP000053820">
    <property type="component" value="Unassembled WGS sequence"/>
</dbReference>
<dbReference type="Pfam" id="PF00106">
    <property type="entry name" value="adh_short"/>
    <property type="match status" value="1"/>
</dbReference>
<dbReference type="InterPro" id="IPR002347">
    <property type="entry name" value="SDR_fam"/>
</dbReference>
<keyword evidence="2" id="KW-1185">Reference proteome</keyword>
<reference evidence="1 2" key="1">
    <citation type="submission" date="2014-04" db="EMBL/GenBank/DDBJ databases">
        <title>Evolutionary Origins and Diversification of the Mycorrhizal Mutualists.</title>
        <authorList>
            <consortium name="DOE Joint Genome Institute"/>
            <consortium name="Mycorrhizal Genomics Consortium"/>
            <person name="Kohler A."/>
            <person name="Kuo A."/>
            <person name="Nagy L.G."/>
            <person name="Floudas D."/>
            <person name="Copeland A."/>
            <person name="Barry K.W."/>
            <person name="Cichocki N."/>
            <person name="Veneault-Fourrey C."/>
            <person name="LaButti K."/>
            <person name="Lindquist E.A."/>
            <person name="Lipzen A."/>
            <person name="Lundell T."/>
            <person name="Morin E."/>
            <person name="Murat C."/>
            <person name="Riley R."/>
            <person name="Ohm R."/>
            <person name="Sun H."/>
            <person name="Tunlid A."/>
            <person name="Henrissat B."/>
            <person name="Grigoriev I.V."/>
            <person name="Hibbett D.S."/>
            <person name="Martin F."/>
        </authorList>
    </citation>
    <scope>NUCLEOTIDE SEQUENCE [LARGE SCALE GENOMIC DNA]</scope>
    <source>
        <strain evidence="1 2">MD-312</strain>
    </source>
</reference>
<gene>
    <name evidence="1" type="ORF">HYDPIDRAFT_183364</name>
</gene>
<dbReference type="PANTHER" id="PTHR43431:SF7">
    <property type="entry name" value="OXIDOREDUCTASE, SHORT CHAIN DEHYDROGENASE_REDUCTASE FAMILY (AFU_ORTHOLOGUE AFUA_5G14000)"/>
    <property type="match status" value="1"/>
</dbReference>
<evidence type="ECO:0000313" key="2">
    <source>
        <dbReference type="Proteomes" id="UP000053820"/>
    </source>
</evidence>